<evidence type="ECO:0000313" key="2">
    <source>
        <dbReference type="EMBL" id="CAG8754785.1"/>
    </source>
</evidence>
<name>A0A9N9NQN9_9GLOM</name>
<evidence type="ECO:0000313" key="3">
    <source>
        <dbReference type="Proteomes" id="UP000789342"/>
    </source>
</evidence>
<organism evidence="2 3">
    <name type="scientific">Acaulospora morrowiae</name>
    <dbReference type="NCBI Taxonomy" id="94023"/>
    <lineage>
        <taxon>Eukaryota</taxon>
        <taxon>Fungi</taxon>
        <taxon>Fungi incertae sedis</taxon>
        <taxon>Mucoromycota</taxon>
        <taxon>Glomeromycotina</taxon>
        <taxon>Glomeromycetes</taxon>
        <taxon>Diversisporales</taxon>
        <taxon>Acaulosporaceae</taxon>
        <taxon>Acaulospora</taxon>
    </lineage>
</organism>
<feature type="compositionally biased region" description="Basic and acidic residues" evidence="1">
    <location>
        <begin position="1"/>
        <end position="20"/>
    </location>
</feature>
<feature type="non-terminal residue" evidence="2">
    <location>
        <position position="43"/>
    </location>
</feature>
<evidence type="ECO:0000256" key="1">
    <source>
        <dbReference type="SAM" id="MobiDB-lite"/>
    </source>
</evidence>
<accession>A0A9N9NQN9</accession>
<proteinExistence type="predicted"/>
<feature type="region of interest" description="Disordered" evidence="1">
    <location>
        <begin position="1"/>
        <end position="29"/>
    </location>
</feature>
<sequence>MPKKREAVSEESFEKPKDIDQEGEEQYDEEITEQVFLLISELE</sequence>
<dbReference type="Proteomes" id="UP000789342">
    <property type="component" value="Unassembled WGS sequence"/>
</dbReference>
<keyword evidence="3" id="KW-1185">Reference proteome</keyword>
<gene>
    <name evidence="2" type="ORF">AMORRO_LOCUS15532</name>
</gene>
<dbReference type="EMBL" id="CAJVPV010037312">
    <property type="protein sequence ID" value="CAG8754785.1"/>
    <property type="molecule type" value="Genomic_DNA"/>
</dbReference>
<dbReference type="AlphaFoldDB" id="A0A9N9NQN9"/>
<reference evidence="2" key="1">
    <citation type="submission" date="2021-06" db="EMBL/GenBank/DDBJ databases">
        <authorList>
            <person name="Kallberg Y."/>
            <person name="Tangrot J."/>
            <person name="Rosling A."/>
        </authorList>
    </citation>
    <scope>NUCLEOTIDE SEQUENCE</scope>
    <source>
        <strain evidence="2">CL551</strain>
    </source>
</reference>
<comment type="caution">
    <text evidence="2">The sequence shown here is derived from an EMBL/GenBank/DDBJ whole genome shotgun (WGS) entry which is preliminary data.</text>
</comment>
<protein>
    <submittedName>
        <fullName evidence="2">10327_t:CDS:1</fullName>
    </submittedName>
</protein>